<feature type="domain" description="PTS EIIB type-3" evidence="7">
    <location>
        <begin position="1"/>
        <end position="131"/>
    </location>
</feature>
<evidence type="ECO:0000313" key="8">
    <source>
        <dbReference type="EMBL" id="MFD1392903.1"/>
    </source>
</evidence>
<dbReference type="InterPro" id="IPR013012">
    <property type="entry name" value="PTS_EIIB_3"/>
</dbReference>
<dbReference type="EMBL" id="JBHTMO010000012">
    <property type="protein sequence ID" value="MFD1392903.1"/>
    <property type="molecule type" value="Genomic_DNA"/>
</dbReference>
<dbReference type="EC" id="2.7.1.-" evidence="8"/>
<keyword evidence="1" id="KW-0813">Transport</keyword>
<proteinExistence type="predicted"/>
<feature type="modified residue" description="Phosphocysteine; by EIIA" evidence="6">
    <location>
        <position position="7"/>
    </location>
</feature>
<evidence type="ECO:0000256" key="3">
    <source>
        <dbReference type="ARBA" id="ARBA00022597"/>
    </source>
</evidence>
<reference evidence="9" key="1">
    <citation type="journal article" date="2019" name="Int. J. Syst. Evol. Microbiol.">
        <title>The Global Catalogue of Microorganisms (GCM) 10K type strain sequencing project: providing services to taxonomists for standard genome sequencing and annotation.</title>
        <authorList>
            <consortium name="The Broad Institute Genomics Platform"/>
            <consortium name="The Broad Institute Genome Sequencing Center for Infectious Disease"/>
            <person name="Wu L."/>
            <person name="Ma J."/>
        </authorList>
    </citation>
    <scope>NUCLEOTIDE SEQUENCE [LARGE SCALE GENOMIC DNA]</scope>
    <source>
        <strain evidence="9">CCM 8911</strain>
    </source>
</reference>
<comment type="caution">
    <text evidence="8">The sequence shown here is derived from an EMBL/GenBank/DDBJ whole genome shotgun (WGS) entry which is preliminary data.</text>
</comment>
<dbReference type="SUPFAM" id="SSF52794">
    <property type="entry name" value="PTS system IIB component-like"/>
    <property type="match status" value="1"/>
</dbReference>
<evidence type="ECO:0000256" key="2">
    <source>
        <dbReference type="ARBA" id="ARBA00022553"/>
    </source>
</evidence>
<keyword evidence="3 8" id="KW-0762">Sugar transport</keyword>
<dbReference type="GO" id="GO:0016740">
    <property type="term" value="F:transferase activity"/>
    <property type="evidence" value="ECO:0007669"/>
    <property type="project" value="UniProtKB-KW"/>
</dbReference>
<accession>A0ABW4BA55</accession>
<dbReference type="PROSITE" id="PS51100">
    <property type="entry name" value="PTS_EIIB_TYPE_3"/>
    <property type="match status" value="1"/>
</dbReference>
<organism evidence="8 9">
    <name type="scientific">Lacticaseibacillus jixianensis</name>
    <dbReference type="NCBI Taxonomy" id="2486012"/>
    <lineage>
        <taxon>Bacteria</taxon>
        <taxon>Bacillati</taxon>
        <taxon>Bacillota</taxon>
        <taxon>Bacilli</taxon>
        <taxon>Lactobacillales</taxon>
        <taxon>Lactobacillaceae</taxon>
        <taxon>Lacticaseibacillus</taxon>
    </lineage>
</organism>
<keyword evidence="4 8" id="KW-0808">Transferase</keyword>
<dbReference type="Gene3D" id="3.40.50.2300">
    <property type="match status" value="1"/>
</dbReference>
<evidence type="ECO:0000256" key="5">
    <source>
        <dbReference type="ARBA" id="ARBA00022683"/>
    </source>
</evidence>
<keyword evidence="5" id="KW-0598">Phosphotransferase system</keyword>
<protein>
    <submittedName>
        <fullName evidence="8">PTS sugar transporter subunit IIB</fullName>
        <ecNumber evidence="8">2.7.1.-</ecNumber>
    </submittedName>
</protein>
<keyword evidence="9" id="KW-1185">Reference proteome</keyword>
<dbReference type="InterPro" id="IPR051819">
    <property type="entry name" value="PTS_sugar-specific_EIIB"/>
</dbReference>
<evidence type="ECO:0000256" key="1">
    <source>
        <dbReference type="ARBA" id="ARBA00022448"/>
    </source>
</evidence>
<sequence length="303" mass="33497">MNILFCCAGGGSSSLFCARMVKGINTSEPSLTARMTDINSFLREETVPTSDLVFTYGSEAAIRPDTAYDIGTHIDAVLVAPQVRYRTPYLKQYLANYPTIVQDIPSLLFGQMDPVRGGRMLTGILITLDLMHGYQSGIAAGKQVDKDLEILVYGASRTDPGWQAATAALSQLGIRSLQDKYSLAGLYDFHPRQDFEVRWLFGPHIDVDDIAKVARQVDGVLRFDDDLPLATSRWYDAYHIPNAWLPTKLLAAGSQAALVEQLLAFLQAVDWVAAAATGVRVKRFETLAPPKVVHRWGIFTWTN</sequence>
<dbReference type="PANTHER" id="PTHR34581:SF2">
    <property type="entry name" value="PTS SYSTEM N,N'-DIACETYLCHITOBIOSE-SPECIFIC EIIB COMPONENT"/>
    <property type="match status" value="1"/>
</dbReference>
<name>A0ABW4BA55_9LACO</name>
<dbReference type="InterPro" id="IPR036095">
    <property type="entry name" value="PTS_EIIB-like_sf"/>
</dbReference>
<gene>
    <name evidence="8" type="ORF">ACFQ3L_04765</name>
</gene>
<evidence type="ECO:0000313" key="9">
    <source>
        <dbReference type="Proteomes" id="UP001597249"/>
    </source>
</evidence>
<dbReference type="RefSeq" id="WP_125585464.1">
    <property type="nucleotide sequence ID" value="NZ_JBHTMO010000012.1"/>
</dbReference>
<dbReference type="PANTHER" id="PTHR34581">
    <property type="entry name" value="PTS SYSTEM N,N'-DIACETYLCHITOBIOSE-SPECIFIC EIIB COMPONENT"/>
    <property type="match status" value="1"/>
</dbReference>
<keyword evidence="2" id="KW-0597">Phosphoprotein</keyword>
<dbReference type="Proteomes" id="UP001597249">
    <property type="component" value="Unassembled WGS sequence"/>
</dbReference>
<evidence type="ECO:0000256" key="4">
    <source>
        <dbReference type="ARBA" id="ARBA00022679"/>
    </source>
</evidence>
<evidence type="ECO:0000256" key="6">
    <source>
        <dbReference type="PROSITE-ProRule" id="PRU00423"/>
    </source>
</evidence>
<evidence type="ECO:0000259" key="7">
    <source>
        <dbReference type="PROSITE" id="PS51100"/>
    </source>
</evidence>